<dbReference type="EC" id="2.7.2.8" evidence="9"/>
<evidence type="ECO:0000256" key="9">
    <source>
        <dbReference type="HAMAP-Rule" id="MF_00082"/>
    </source>
</evidence>
<feature type="site" description="Transition state stabilizer" evidence="9">
    <location>
        <position position="245"/>
    </location>
</feature>
<evidence type="ECO:0000313" key="12">
    <source>
        <dbReference type="Proteomes" id="UP000005481"/>
    </source>
</evidence>
<name>G9YEP9_9FIRM</name>
<comment type="catalytic activity">
    <reaction evidence="8 9">
        <text>N-acetyl-L-glutamate + ATP = N-acetyl-L-glutamyl 5-phosphate + ADP</text>
        <dbReference type="Rhea" id="RHEA:14629"/>
        <dbReference type="ChEBI" id="CHEBI:30616"/>
        <dbReference type="ChEBI" id="CHEBI:44337"/>
        <dbReference type="ChEBI" id="CHEBI:57936"/>
        <dbReference type="ChEBI" id="CHEBI:456216"/>
        <dbReference type="EC" id="2.7.2.8"/>
    </reaction>
</comment>
<proteinExistence type="inferred from homology"/>
<evidence type="ECO:0000256" key="6">
    <source>
        <dbReference type="ARBA" id="ARBA00022777"/>
    </source>
</evidence>
<keyword evidence="4 9" id="KW-0808">Transferase</keyword>
<feature type="binding site" evidence="9">
    <location>
        <begin position="68"/>
        <end position="69"/>
    </location>
    <ligand>
        <name>substrate</name>
    </ligand>
</feature>
<dbReference type="InterPro" id="IPR037528">
    <property type="entry name" value="ArgB"/>
</dbReference>
<evidence type="ECO:0000256" key="1">
    <source>
        <dbReference type="ARBA" id="ARBA00004828"/>
    </source>
</evidence>
<dbReference type="Gene3D" id="3.40.1160.10">
    <property type="entry name" value="Acetylglutamate kinase-like"/>
    <property type="match status" value="1"/>
</dbReference>
<evidence type="ECO:0000256" key="7">
    <source>
        <dbReference type="ARBA" id="ARBA00022840"/>
    </source>
</evidence>
<dbReference type="InterPro" id="IPR041727">
    <property type="entry name" value="NAGK-C"/>
</dbReference>
<dbReference type="PIRSF" id="PIRSF000728">
    <property type="entry name" value="NAGK"/>
    <property type="match status" value="1"/>
</dbReference>
<dbReference type="SUPFAM" id="SSF53633">
    <property type="entry name" value="Carbamate kinase-like"/>
    <property type="match status" value="1"/>
</dbReference>
<dbReference type="Proteomes" id="UP000005481">
    <property type="component" value="Unassembled WGS sequence"/>
</dbReference>
<evidence type="ECO:0000256" key="2">
    <source>
        <dbReference type="ARBA" id="ARBA00022571"/>
    </source>
</evidence>
<dbReference type="GO" id="GO:0005524">
    <property type="term" value="F:ATP binding"/>
    <property type="evidence" value="ECO:0007669"/>
    <property type="project" value="UniProtKB-UniRule"/>
</dbReference>
<gene>
    <name evidence="9" type="primary">argB</name>
    <name evidence="11" type="ORF">HMPREF0080_00108</name>
</gene>
<keyword evidence="3 9" id="KW-0028">Amino-acid biosynthesis</keyword>
<dbReference type="HOGENOM" id="CLU_053680_0_0_9"/>
<dbReference type="GO" id="GO:0003991">
    <property type="term" value="F:acetylglutamate kinase activity"/>
    <property type="evidence" value="ECO:0007669"/>
    <property type="project" value="UniProtKB-UniRule"/>
</dbReference>
<keyword evidence="7 9" id="KW-0067">ATP-binding</keyword>
<dbReference type="EMBL" id="AGCJ01000003">
    <property type="protein sequence ID" value="EHM43852.1"/>
    <property type="molecule type" value="Genomic_DNA"/>
</dbReference>
<comment type="subcellular location">
    <subcellularLocation>
        <location evidence="9">Cytoplasm</location>
    </subcellularLocation>
</comment>
<organism evidence="11 12">
    <name type="scientific">Anaeroglobus geminatus F0357</name>
    <dbReference type="NCBI Taxonomy" id="861450"/>
    <lineage>
        <taxon>Bacteria</taxon>
        <taxon>Bacillati</taxon>
        <taxon>Bacillota</taxon>
        <taxon>Negativicutes</taxon>
        <taxon>Veillonellales</taxon>
        <taxon>Veillonellaceae</taxon>
        <taxon>Anaeroglobus</taxon>
    </lineage>
</organism>
<dbReference type="InterPro" id="IPR004662">
    <property type="entry name" value="AcgluKinase_fam"/>
</dbReference>
<dbReference type="PATRIC" id="fig|861450.3.peg.105"/>
<evidence type="ECO:0000313" key="11">
    <source>
        <dbReference type="EMBL" id="EHM43852.1"/>
    </source>
</evidence>
<evidence type="ECO:0000256" key="4">
    <source>
        <dbReference type="ARBA" id="ARBA00022679"/>
    </source>
</evidence>
<feature type="domain" description="Aspartate/glutamate/uridylate kinase" evidence="10">
    <location>
        <begin position="28"/>
        <end position="264"/>
    </location>
</feature>
<dbReference type="NCBIfam" id="TIGR00761">
    <property type="entry name" value="argB"/>
    <property type="match status" value="1"/>
</dbReference>
<evidence type="ECO:0000259" key="10">
    <source>
        <dbReference type="Pfam" id="PF00696"/>
    </source>
</evidence>
<dbReference type="PANTHER" id="PTHR23342:SF0">
    <property type="entry name" value="N-ACETYLGLUTAMATE SYNTHASE, MITOCHONDRIAL"/>
    <property type="match status" value="1"/>
</dbReference>
<reference evidence="11 12" key="1">
    <citation type="submission" date="2011-08" db="EMBL/GenBank/DDBJ databases">
        <authorList>
            <person name="Weinstock G."/>
            <person name="Sodergren E."/>
            <person name="Clifton S."/>
            <person name="Fulton L."/>
            <person name="Fulton B."/>
            <person name="Courtney L."/>
            <person name="Fronick C."/>
            <person name="Harrison M."/>
            <person name="Strong C."/>
            <person name="Farmer C."/>
            <person name="Delahaunty K."/>
            <person name="Markovic C."/>
            <person name="Hall O."/>
            <person name="Minx P."/>
            <person name="Tomlinson C."/>
            <person name="Mitreva M."/>
            <person name="Hou S."/>
            <person name="Chen J."/>
            <person name="Wollam A."/>
            <person name="Pepin K.H."/>
            <person name="Johnson M."/>
            <person name="Bhonagiri V."/>
            <person name="Zhang X."/>
            <person name="Suruliraj S."/>
            <person name="Warren W."/>
            <person name="Chinwalla A."/>
            <person name="Mardis E.R."/>
            <person name="Wilson R.K."/>
        </authorList>
    </citation>
    <scope>NUCLEOTIDE SEQUENCE [LARGE SCALE GENOMIC DNA]</scope>
    <source>
        <strain evidence="11 12">F0357</strain>
    </source>
</reference>
<sequence>MNLAHVTNAQKAQILVNALPYIQKYNNKTIVVKYGGNAMTDETLQESVMGDLVLLRLIGVNVVLVHGGGPHIQEILNKVGKESKFLNGLRVTDEETMKIVQMVLAGQVNKDLVNLIGMTGGKAVGLCGLDGQMIKVKKQSEELGLVGEIVSVDVSLIRDNLEKGYIPVISTIGTDTHGRAYNINADTASAKIAGALHAECMLSLTNIDGVLADAADPGSLIKTLTLAEAAQLQADGVIAGGMVPKVTCCTDAVAAGVKRVFIINGTVPHAILIELLTEEGLGTMFVHNSEMIGGLV</sequence>
<keyword evidence="9" id="KW-0963">Cytoplasm</keyword>
<dbReference type="InterPro" id="IPR036393">
    <property type="entry name" value="AceGlu_kinase-like_sf"/>
</dbReference>
<dbReference type="HAMAP" id="MF_00082">
    <property type="entry name" value="ArgB"/>
    <property type="match status" value="1"/>
</dbReference>
<dbReference type="GO" id="GO:0005737">
    <property type="term" value="C:cytoplasm"/>
    <property type="evidence" value="ECO:0007669"/>
    <property type="project" value="UniProtKB-SubCell"/>
</dbReference>
<feature type="site" description="Transition state stabilizer" evidence="9">
    <location>
        <position position="33"/>
    </location>
</feature>
<dbReference type="PRINTS" id="PR00474">
    <property type="entry name" value="GLU5KINASE"/>
</dbReference>
<evidence type="ECO:0000256" key="8">
    <source>
        <dbReference type="ARBA" id="ARBA00048141"/>
    </source>
</evidence>
<dbReference type="UniPathway" id="UPA00068">
    <property type="reaction ID" value="UER00107"/>
</dbReference>
<comment type="pathway">
    <text evidence="1 9">Amino-acid biosynthesis; L-arginine biosynthesis; N(2)-acetyl-L-ornithine from L-glutamate: step 2/4.</text>
</comment>
<dbReference type="Pfam" id="PF00696">
    <property type="entry name" value="AA_kinase"/>
    <property type="match status" value="1"/>
</dbReference>
<dbReference type="InterPro" id="IPR001057">
    <property type="entry name" value="Glu/AcGlu_kinase"/>
</dbReference>
<keyword evidence="5 9" id="KW-0547">Nucleotide-binding</keyword>
<dbReference type="GO" id="GO:0042450">
    <property type="term" value="P:L-arginine biosynthetic process via ornithine"/>
    <property type="evidence" value="ECO:0007669"/>
    <property type="project" value="UniProtKB-UniRule"/>
</dbReference>
<dbReference type="STRING" id="861450.HMPREF0080_00108"/>
<dbReference type="AlphaFoldDB" id="G9YEP9"/>
<comment type="caution">
    <text evidence="11">The sequence shown here is derived from an EMBL/GenBank/DDBJ whole genome shotgun (WGS) entry which is preliminary data.</text>
</comment>
<keyword evidence="12" id="KW-1185">Reference proteome</keyword>
<accession>G9YEP9</accession>
<feature type="binding site" evidence="9">
    <location>
        <position position="90"/>
    </location>
    <ligand>
        <name>substrate</name>
    </ligand>
</feature>
<feature type="binding site" evidence="9">
    <location>
        <position position="182"/>
    </location>
    <ligand>
        <name>substrate</name>
    </ligand>
</feature>
<keyword evidence="2 9" id="KW-0055">Arginine biosynthesis</keyword>
<dbReference type="CDD" id="cd04250">
    <property type="entry name" value="AAK_NAGK-C"/>
    <property type="match status" value="1"/>
</dbReference>
<dbReference type="FunFam" id="3.40.1160.10:FF:000004">
    <property type="entry name" value="Acetylglutamate kinase"/>
    <property type="match status" value="1"/>
</dbReference>
<dbReference type="eggNOG" id="COG0548">
    <property type="taxonomic scope" value="Bacteria"/>
</dbReference>
<dbReference type="PANTHER" id="PTHR23342">
    <property type="entry name" value="N-ACETYLGLUTAMATE SYNTHASE"/>
    <property type="match status" value="1"/>
</dbReference>
<keyword evidence="6 9" id="KW-0418">Kinase</keyword>
<dbReference type="InterPro" id="IPR001048">
    <property type="entry name" value="Asp/Glu/Uridylate_kinase"/>
</dbReference>
<comment type="function">
    <text evidence="9">Catalyzes the ATP-dependent phosphorylation of N-acetyl-L-glutamate.</text>
</comment>
<comment type="similarity">
    <text evidence="9">Belongs to the acetylglutamate kinase family. ArgB subfamily.</text>
</comment>
<evidence type="ECO:0000256" key="5">
    <source>
        <dbReference type="ARBA" id="ARBA00022741"/>
    </source>
</evidence>
<evidence type="ECO:0000256" key="3">
    <source>
        <dbReference type="ARBA" id="ARBA00022605"/>
    </source>
</evidence>
<protein>
    <recommendedName>
        <fullName evidence="9">Acetylglutamate kinase</fullName>
        <ecNumber evidence="9">2.7.2.8</ecNumber>
    </recommendedName>
    <alternativeName>
        <fullName evidence="9">N-acetyl-L-glutamate 5-phosphotransferase</fullName>
    </alternativeName>
    <alternativeName>
        <fullName evidence="9">NAG kinase</fullName>
        <shortName evidence="9">NAGK</shortName>
    </alternativeName>
</protein>